<sequence>VETDLCLPGHQEALEVAKTSDDVALRWRVCRCRAITCVRAHLYEGWVNKVRSKNRMTDAYDHLYKLILIGDSAVGKSNILSRFTSNKFNASSAATIGVEFTTKTLTVEVQGKMISTRLQCWDTAGQERYRSITSSYYRGAHGCLLVFDVTKRTSFEHCTEWLTELRNASANSTACKVILVGNKVDLRHLREVTTEEATAFAQQQGLSYIETSASSGHGIDDAFKQLVTELAVVELANTAVAGAQRQLPVGVAPISQVSLNNAAKTKQKKRC</sequence>
<proteinExistence type="inferred from homology"/>
<dbReference type="SMART" id="SM00173">
    <property type="entry name" value="RAS"/>
    <property type="match status" value="1"/>
</dbReference>
<evidence type="ECO:0000313" key="3">
    <source>
        <dbReference type="Proteomes" id="UP000018320"/>
    </source>
</evidence>
<dbReference type="CDD" id="cd01868">
    <property type="entry name" value="Rab11_like"/>
    <property type="match status" value="1"/>
</dbReference>
<dbReference type="PROSITE" id="PS51419">
    <property type="entry name" value="RAB"/>
    <property type="match status" value="1"/>
</dbReference>
<protein>
    <submittedName>
        <fullName evidence="2">Small GTPase, Rab subfamily protein</fullName>
    </submittedName>
</protein>
<dbReference type="PROSITE" id="PS51417">
    <property type="entry name" value="ARF"/>
    <property type="match status" value="1"/>
</dbReference>
<dbReference type="InterPro" id="IPR001806">
    <property type="entry name" value="Small_GTPase"/>
</dbReference>
<comment type="caution">
    <text evidence="2">The sequence shown here is derived from an EMBL/GenBank/DDBJ whole genome shotgun (WGS) entry which is preliminary data.</text>
</comment>
<name>V6TGR5_GIAIN</name>
<dbReference type="InterPro" id="IPR027417">
    <property type="entry name" value="P-loop_NTPase"/>
</dbReference>
<dbReference type="VEuPathDB" id="GiardiaDB:QR46_4767"/>
<dbReference type="VEuPathDB" id="GiardiaDB:DHA2_1695"/>
<dbReference type="SMART" id="SM00176">
    <property type="entry name" value="RAN"/>
    <property type="match status" value="1"/>
</dbReference>
<reference evidence="2 3" key="2">
    <citation type="journal article" date="2013" name="Genome Biol. Evol.">
        <title>Genome sequencing of Giardia lamblia genotypes A2 and B isolates (DH and GS) and comparative analysis with the genomes of genotypes A1 and E (WB and Pig).</title>
        <authorList>
            <person name="Adam R.D."/>
            <person name="Dahlstrom E.W."/>
            <person name="Martens C.A."/>
            <person name="Bruno D.P."/>
            <person name="Barbian K.D."/>
            <person name="Ricklefs S.M."/>
            <person name="Hernandez M.M."/>
            <person name="Narla N.P."/>
            <person name="Patel R.B."/>
            <person name="Porcella S.F."/>
            <person name="Nash T.E."/>
        </authorList>
    </citation>
    <scope>NUCLEOTIDE SEQUENCE [LARGE SCALE GENOMIC DNA]</scope>
    <source>
        <strain evidence="2 3">DH</strain>
    </source>
</reference>
<evidence type="ECO:0000256" key="1">
    <source>
        <dbReference type="ARBA" id="ARBA00006270"/>
    </source>
</evidence>
<dbReference type="PRINTS" id="PR00449">
    <property type="entry name" value="RASTRNSFRMNG"/>
</dbReference>
<dbReference type="SUPFAM" id="SSF52540">
    <property type="entry name" value="P-loop containing nucleoside triphosphate hydrolases"/>
    <property type="match status" value="1"/>
</dbReference>
<dbReference type="GO" id="GO:0003924">
    <property type="term" value="F:GTPase activity"/>
    <property type="evidence" value="ECO:0007669"/>
    <property type="project" value="InterPro"/>
</dbReference>
<dbReference type="InterPro" id="IPR005225">
    <property type="entry name" value="Small_GTP-bd"/>
</dbReference>
<dbReference type="PANTHER" id="PTHR47979">
    <property type="entry name" value="DRAB11-RELATED"/>
    <property type="match status" value="1"/>
</dbReference>
<reference evidence="3" key="1">
    <citation type="submission" date="2012-02" db="EMBL/GenBank/DDBJ databases">
        <title>Genome sequencing of Giardia lamblia Genotypes A2 and B isolates (DH and GS) and comparative analysis with the genomes of Genotypes A1 and E (WB and Pig).</title>
        <authorList>
            <person name="Adam R."/>
            <person name="Dahlstrom E."/>
            <person name="Martens C."/>
            <person name="Bruno D."/>
            <person name="Barbian K."/>
            <person name="Porcella S.F."/>
            <person name="Nash T."/>
        </authorList>
    </citation>
    <scope>NUCLEOTIDE SEQUENCE</scope>
    <source>
        <strain evidence="3">DH</strain>
    </source>
</reference>
<dbReference type="VEuPathDB" id="GiardiaDB:GL50803_001695"/>
<organism evidence="2 3">
    <name type="scientific">Giardia intestinalis</name>
    <name type="common">Giardia lamblia</name>
    <dbReference type="NCBI Taxonomy" id="5741"/>
    <lineage>
        <taxon>Eukaryota</taxon>
        <taxon>Metamonada</taxon>
        <taxon>Diplomonadida</taxon>
        <taxon>Hexamitidae</taxon>
        <taxon>Giardiinae</taxon>
        <taxon>Giardia</taxon>
    </lineage>
</organism>
<dbReference type="VEuPathDB" id="GiardiaDB:GL50581_3346"/>
<dbReference type="AlphaFoldDB" id="V6TGR5"/>
<gene>
    <name evidence="2" type="ORF">DHA2_1695</name>
</gene>
<dbReference type="Gene3D" id="3.40.50.300">
    <property type="entry name" value="P-loop containing nucleotide triphosphate hydrolases"/>
    <property type="match status" value="1"/>
</dbReference>
<dbReference type="Proteomes" id="UP000018320">
    <property type="component" value="Unassembled WGS sequence"/>
</dbReference>
<dbReference type="PROSITE" id="PS51421">
    <property type="entry name" value="RAS"/>
    <property type="match status" value="1"/>
</dbReference>
<dbReference type="EMBL" id="AHGT01000021">
    <property type="protein sequence ID" value="ESU37859.1"/>
    <property type="molecule type" value="Genomic_DNA"/>
</dbReference>
<dbReference type="SMART" id="SM00175">
    <property type="entry name" value="RAB"/>
    <property type="match status" value="1"/>
</dbReference>
<comment type="similarity">
    <text evidence="1">Belongs to the small GTPase superfamily. Rab family.</text>
</comment>
<evidence type="ECO:0000313" key="2">
    <source>
        <dbReference type="EMBL" id="ESU37859.1"/>
    </source>
</evidence>
<dbReference type="PROSITE" id="PS51420">
    <property type="entry name" value="RHO"/>
    <property type="match status" value="1"/>
</dbReference>
<dbReference type="FunFam" id="3.40.50.300:FF:002896">
    <property type="entry name" value="ras-related protein RABA2a-like"/>
    <property type="match status" value="1"/>
</dbReference>
<dbReference type="InterPro" id="IPR050209">
    <property type="entry name" value="Rab_GTPases_membrane_traffic"/>
</dbReference>
<accession>V6TGR5</accession>
<feature type="non-terminal residue" evidence="2">
    <location>
        <position position="1"/>
    </location>
</feature>
<dbReference type="GO" id="GO:0005525">
    <property type="term" value="F:GTP binding"/>
    <property type="evidence" value="ECO:0007669"/>
    <property type="project" value="InterPro"/>
</dbReference>
<dbReference type="NCBIfam" id="TIGR00231">
    <property type="entry name" value="small_GTP"/>
    <property type="match status" value="1"/>
</dbReference>
<dbReference type="Pfam" id="PF00071">
    <property type="entry name" value="Ras"/>
    <property type="match status" value="1"/>
</dbReference>
<dbReference type="SMART" id="SM00174">
    <property type="entry name" value="RHO"/>
    <property type="match status" value="1"/>
</dbReference>